<comment type="similarity">
    <text evidence="2 9">Belongs to the DXR family.</text>
</comment>
<dbReference type="SUPFAM" id="SSF51735">
    <property type="entry name" value="NAD(P)-binding Rossmann-fold domains"/>
    <property type="match status" value="1"/>
</dbReference>
<comment type="catalytic activity">
    <reaction evidence="8">
        <text>2-C-methyl-D-erythritol 4-phosphate + NADP(+) = 1-deoxy-D-xylulose 5-phosphate + NADPH + H(+)</text>
        <dbReference type="Rhea" id="RHEA:13717"/>
        <dbReference type="ChEBI" id="CHEBI:15378"/>
        <dbReference type="ChEBI" id="CHEBI:57783"/>
        <dbReference type="ChEBI" id="CHEBI:57792"/>
        <dbReference type="ChEBI" id="CHEBI:58262"/>
        <dbReference type="ChEBI" id="CHEBI:58349"/>
        <dbReference type="EC" id="1.1.1.267"/>
    </reaction>
    <physiologicalReaction direction="right-to-left" evidence="8">
        <dbReference type="Rhea" id="RHEA:13719"/>
    </physiologicalReaction>
</comment>
<proteinExistence type="inferred from homology"/>
<evidence type="ECO:0000256" key="3">
    <source>
        <dbReference type="ARBA" id="ARBA00022723"/>
    </source>
</evidence>
<feature type="binding site" evidence="9">
    <location>
        <position position="150"/>
    </location>
    <ligand>
        <name>1-deoxy-D-xylulose 5-phosphate</name>
        <dbReference type="ChEBI" id="CHEBI:57792"/>
    </ligand>
</feature>
<dbReference type="SUPFAM" id="SSF69055">
    <property type="entry name" value="1-deoxy-D-xylulose-5-phosphate reductoisomerase, C-terminal domain"/>
    <property type="match status" value="1"/>
</dbReference>
<dbReference type="InterPro" id="IPR013512">
    <property type="entry name" value="DXP_reductoisomerase_N"/>
</dbReference>
<evidence type="ECO:0000256" key="8">
    <source>
        <dbReference type="ARBA" id="ARBA00048543"/>
    </source>
</evidence>
<feature type="binding site" evidence="9">
    <location>
        <position position="210"/>
    </location>
    <ligand>
        <name>1-deoxy-D-xylulose 5-phosphate</name>
        <dbReference type="ChEBI" id="CHEBI:57792"/>
    </ligand>
</feature>
<feature type="binding site" evidence="9">
    <location>
        <position position="14"/>
    </location>
    <ligand>
        <name>NADPH</name>
        <dbReference type="ChEBI" id="CHEBI:57783"/>
    </ligand>
</feature>
<evidence type="ECO:0000256" key="2">
    <source>
        <dbReference type="ARBA" id="ARBA00006825"/>
    </source>
</evidence>
<dbReference type="InterPro" id="IPR003821">
    <property type="entry name" value="DXP_reductoisomerase"/>
</dbReference>
<dbReference type="HAMAP" id="MF_00183">
    <property type="entry name" value="DXP_reductoisom"/>
    <property type="match status" value="1"/>
</dbReference>
<feature type="binding site" evidence="9">
    <location>
        <position position="13"/>
    </location>
    <ligand>
        <name>NADPH</name>
        <dbReference type="ChEBI" id="CHEBI:57783"/>
    </ligand>
</feature>
<feature type="binding site" evidence="9">
    <location>
        <position position="203"/>
    </location>
    <ligand>
        <name>NADPH</name>
        <dbReference type="ChEBI" id="CHEBI:57783"/>
    </ligand>
</feature>
<dbReference type="EMBL" id="CP019384">
    <property type="protein sequence ID" value="QAT16432.1"/>
    <property type="molecule type" value="Genomic_DNA"/>
</dbReference>
<gene>
    <name evidence="9" type="primary">dxr</name>
    <name evidence="13" type="ORF">BU251_01145</name>
</gene>
<feature type="domain" description="1-deoxy-D-xylulose 5-phosphate reductoisomerase N-terminal" evidence="10">
    <location>
        <begin position="5"/>
        <end position="130"/>
    </location>
</feature>
<dbReference type="Gene3D" id="1.10.1740.10">
    <property type="match status" value="1"/>
</dbReference>
<feature type="domain" description="DXP reductoisomerase C-terminal" evidence="12">
    <location>
        <begin position="259"/>
        <end position="377"/>
    </location>
</feature>
<feature type="binding site" evidence="9">
    <location>
        <position position="124"/>
    </location>
    <ligand>
        <name>NADPH</name>
        <dbReference type="ChEBI" id="CHEBI:57783"/>
    </ligand>
</feature>
<dbReference type="Gene3D" id="3.40.50.720">
    <property type="entry name" value="NAD(P)-binding Rossmann-like Domain"/>
    <property type="match status" value="1"/>
</dbReference>
<keyword evidence="14" id="KW-1185">Reference proteome</keyword>
<evidence type="ECO:0000259" key="12">
    <source>
        <dbReference type="Pfam" id="PF13288"/>
    </source>
</evidence>
<dbReference type="Pfam" id="PF02670">
    <property type="entry name" value="DXP_reductoisom"/>
    <property type="match status" value="1"/>
</dbReference>
<feature type="binding site" evidence="9">
    <location>
        <position position="122"/>
    </location>
    <ligand>
        <name>NADPH</name>
        <dbReference type="ChEBI" id="CHEBI:57783"/>
    </ligand>
</feature>
<keyword evidence="13" id="KW-0413">Isomerase</keyword>
<organism evidence="13 14">
    <name type="scientific">Velamenicoccus archaeovorus</name>
    <dbReference type="NCBI Taxonomy" id="1930593"/>
    <lineage>
        <taxon>Bacteria</taxon>
        <taxon>Pseudomonadati</taxon>
        <taxon>Candidatus Omnitrophota</taxon>
        <taxon>Candidatus Velamenicoccus</taxon>
    </lineage>
</organism>
<comment type="pathway">
    <text evidence="1 9">Isoprenoid biosynthesis; isopentenyl diphosphate biosynthesis via DXP pathway; isopentenyl diphosphate from 1-deoxy-D-xylulose 5-phosphate: step 1/6.</text>
</comment>
<evidence type="ECO:0000313" key="13">
    <source>
        <dbReference type="EMBL" id="QAT16432.1"/>
    </source>
</evidence>
<keyword evidence="4 9" id="KW-0521">NADP</keyword>
<dbReference type="GO" id="GO:0030145">
    <property type="term" value="F:manganese ion binding"/>
    <property type="evidence" value="ECO:0007669"/>
    <property type="project" value="TreeGrafter"/>
</dbReference>
<feature type="binding site" evidence="9">
    <location>
        <position position="148"/>
    </location>
    <ligand>
        <name>Mn(2+)</name>
        <dbReference type="ChEBI" id="CHEBI:29035"/>
    </ligand>
</feature>
<feature type="binding site" evidence="9">
    <location>
        <position position="149"/>
    </location>
    <ligand>
        <name>1-deoxy-D-xylulose 5-phosphate</name>
        <dbReference type="ChEBI" id="CHEBI:57792"/>
    </ligand>
</feature>
<evidence type="ECO:0000313" key="14">
    <source>
        <dbReference type="Proteomes" id="UP000287243"/>
    </source>
</evidence>
<comment type="cofactor">
    <cofactor evidence="9">
        <name>Mg(2+)</name>
        <dbReference type="ChEBI" id="CHEBI:18420"/>
    </cofactor>
    <cofactor evidence="9">
        <name>Mn(2+)</name>
        <dbReference type="ChEBI" id="CHEBI:29035"/>
    </cofactor>
</comment>
<dbReference type="RefSeq" id="WP_128699068.1">
    <property type="nucleotide sequence ID" value="NZ_CP019384.1"/>
</dbReference>
<keyword evidence="6 9" id="KW-0464">Manganese</keyword>
<feature type="binding site" evidence="9">
    <location>
        <position position="216"/>
    </location>
    <ligand>
        <name>1-deoxy-D-xylulose 5-phosphate</name>
        <dbReference type="ChEBI" id="CHEBI:57792"/>
    </ligand>
</feature>
<dbReference type="SUPFAM" id="SSF55347">
    <property type="entry name" value="Glyceraldehyde-3-phosphate dehydrogenase-like, C-terminal domain"/>
    <property type="match status" value="1"/>
</dbReference>
<dbReference type="GO" id="GO:0051484">
    <property type="term" value="P:isopentenyl diphosphate biosynthetic process, methylerythritol 4-phosphate pathway involved in terpenoid biosynthetic process"/>
    <property type="evidence" value="ECO:0007669"/>
    <property type="project" value="TreeGrafter"/>
</dbReference>
<keyword evidence="9" id="KW-0460">Magnesium</keyword>
<feature type="binding site" evidence="9">
    <location>
        <position position="197"/>
    </location>
    <ligand>
        <name>1-deoxy-D-xylulose 5-phosphate</name>
        <dbReference type="ChEBI" id="CHEBI:57792"/>
    </ligand>
</feature>
<feature type="binding site" evidence="9">
    <location>
        <position position="219"/>
    </location>
    <ligand>
        <name>1-deoxy-D-xylulose 5-phosphate</name>
        <dbReference type="ChEBI" id="CHEBI:57792"/>
    </ligand>
</feature>
<evidence type="ECO:0000259" key="11">
    <source>
        <dbReference type="Pfam" id="PF08436"/>
    </source>
</evidence>
<dbReference type="NCBIfam" id="TIGR00243">
    <property type="entry name" value="Dxr"/>
    <property type="match status" value="1"/>
</dbReference>
<dbReference type="Pfam" id="PF13288">
    <property type="entry name" value="DXPR_C"/>
    <property type="match status" value="1"/>
</dbReference>
<dbReference type="OrthoDB" id="9806546at2"/>
<dbReference type="FunFam" id="3.40.50.720:FF:000045">
    <property type="entry name" value="1-deoxy-D-xylulose 5-phosphate reductoisomerase"/>
    <property type="match status" value="1"/>
</dbReference>
<dbReference type="KEGG" id="vai:BU251_01145"/>
<reference evidence="13 14" key="1">
    <citation type="submission" date="2017-01" db="EMBL/GenBank/DDBJ databases">
        <title>First insights into the biology of 'candidatus Vampirococcus archaeovorus'.</title>
        <authorList>
            <person name="Kizina J."/>
            <person name="Jordan S."/>
            <person name="Stueber K."/>
            <person name="Reinhardt R."/>
            <person name="Harder J."/>
        </authorList>
    </citation>
    <scope>NUCLEOTIDE SEQUENCE [LARGE SCALE GENOMIC DNA]</scope>
    <source>
        <strain evidence="13 14">LiM</strain>
    </source>
</reference>
<dbReference type="Pfam" id="PF08436">
    <property type="entry name" value="DXP_redisom_C"/>
    <property type="match status" value="1"/>
</dbReference>
<name>A0A410P2W1_VELA1</name>
<comment type="caution">
    <text evidence="9">Lacks conserved residue(s) required for the propagation of feature annotation.</text>
</comment>
<dbReference type="UniPathway" id="UPA00056">
    <property type="reaction ID" value="UER00092"/>
</dbReference>
<feature type="binding site" evidence="9">
    <location>
        <position position="12"/>
    </location>
    <ligand>
        <name>NADPH</name>
        <dbReference type="ChEBI" id="CHEBI:57783"/>
    </ligand>
</feature>
<dbReference type="PIRSF" id="PIRSF006205">
    <property type="entry name" value="Dxp_reductismrs"/>
    <property type="match status" value="1"/>
</dbReference>
<dbReference type="GO" id="GO:0070402">
    <property type="term" value="F:NADPH binding"/>
    <property type="evidence" value="ECO:0007669"/>
    <property type="project" value="InterPro"/>
</dbReference>
<dbReference type="InterPro" id="IPR013644">
    <property type="entry name" value="DXP_reductoisomerase_C"/>
</dbReference>
<evidence type="ECO:0000256" key="6">
    <source>
        <dbReference type="ARBA" id="ARBA00023211"/>
    </source>
</evidence>
<accession>A0A410P2W1</accession>
<feature type="binding site" evidence="9">
    <location>
        <position position="174"/>
    </location>
    <ligand>
        <name>1-deoxy-D-xylulose 5-phosphate</name>
        <dbReference type="ChEBI" id="CHEBI:57792"/>
    </ligand>
</feature>
<evidence type="ECO:0000259" key="10">
    <source>
        <dbReference type="Pfam" id="PF02670"/>
    </source>
</evidence>
<sequence>MKKNVVILGSSGSIGESALSVALRFKDRVRVVGLSVNTRTEKLESQMRVCAPRTVAIADEEKARTFRPARRKGVKVLAGRQGVCALAALKEADIVLIAVVGAEAIYPLWSAIRAGKTVALANKESIVVGGALVADEARLRGARIIPIDSEQSAIFQCLEGYNASMVKRVYLTASGGPLVDYPRGRLKNVSQAAVLAHPRWKMGPKITVDSATLMNKGLEVIEAKNLFGLPLDKIRVLVHRQALVHSMVEYMDGSILAQLGVTDMKLPIQYALSYPERWANNGALSLDLLRMGSLDFSAPDMGKFPCLRLAYEAARSGGSVPCVLNAANEVAVASFLAGRLTFGRIANVIEETLASSGCPSRAGSLEDIFAADAFGRRVAQEKVRKYAK</sequence>
<dbReference type="PANTHER" id="PTHR30525:SF0">
    <property type="entry name" value="1-DEOXY-D-XYLULOSE 5-PHOSPHATE REDUCTOISOMERASE, CHLOROPLASTIC"/>
    <property type="match status" value="1"/>
</dbReference>
<feature type="binding site" evidence="9">
    <location>
        <position position="219"/>
    </location>
    <ligand>
        <name>Mn(2+)</name>
        <dbReference type="ChEBI" id="CHEBI:29035"/>
    </ligand>
</feature>
<dbReference type="InterPro" id="IPR026877">
    <property type="entry name" value="DXPR_C"/>
</dbReference>
<dbReference type="Proteomes" id="UP000287243">
    <property type="component" value="Chromosome"/>
</dbReference>
<comment type="function">
    <text evidence="9">Catalyzes the NADPH-dependent rearrangement and reduction of 1-deoxy-D-xylulose-5-phosphate (DXP) to 2-C-methyl-D-erythritol 4-phosphate (MEP).</text>
</comment>
<keyword evidence="3 9" id="KW-0479">Metal-binding</keyword>
<evidence type="ECO:0000256" key="7">
    <source>
        <dbReference type="ARBA" id="ARBA00023229"/>
    </source>
</evidence>
<feature type="binding site" evidence="9">
    <location>
        <position position="150"/>
    </location>
    <ligand>
        <name>Mn(2+)</name>
        <dbReference type="ChEBI" id="CHEBI:29035"/>
    </ligand>
</feature>
<feature type="binding site" evidence="9">
    <location>
        <position position="123"/>
    </location>
    <ligand>
        <name>1-deoxy-D-xylulose 5-phosphate</name>
        <dbReference type="ChEBI" id="CHEBI:57792"/>
    </ligand>
</feature>
<evidence type="ECO:0000256" key="1">
    <source>
        <dbReference type="ARBA" id="ARBA00005094"/>
    </source>
</evidence>
<evidence type="ECO:0000256" key="4">
    <source>
        <dbReference type="ARBA" id="ARBA00022857"/>
    </source>
</evidence>
<evidence type="ECO:0000256" key="5">
    <source>
        <dbReference type="ARBA" id="ARBA00023002"/>
    </source>
</evidence>
<dbReference type="GO" id="GO:0030604">
    <property type="term" value="F:1-deoxy-D-xylulose-5-phosphate reductoisomerase activity"/>
    <property type="evidence" value="ECO:0007669"/>
    <property type="project" value="UniProtKB-UniRule"/>
</dbReference>
<protein>
    <recommendedName>
        <fullName evidence="9">1-deoxy-D-xylulose 5-phosphate reductoisomerase</fullName>
        <shortName evidence="9">DXP reductoisomerase</shortName>
        <ecNumber evidence="9">1.1.1.267</ecNumber>
    </recommendedName>
    <alternativeName>
        <fullName evidence="9">1-deoxyxylulose-5-phosphate reductoisomerase</fullName>
    </alternativeName>
    <alternativeName>
        <fullName evidence="9">2-C-methyl-D-erythritol 4-phosphate synthase</fullName>
    </alternativeName>
</protein>
<dbReference type="PANTHER" id="PTHR30525">
    <property type="entry name" value="1-DEOXY-D-XYLULOSE 5-PHOSPHATE REDUCTOISOMERASE"/>
    <property type="match status" value="1"/>
</dbReference>
<dbReference type="InterPro" id="IPR036169">
    <property type="entry name" value="DXPR_C_sf"/>
</dbReference>
<dbReference type="GO" id="GO:0016853">
    <property type="term" value="F:isomerase activity"/>
    <property type="evidence" value="ECO:0007669"/>
    <property type="project" value="UniProtKB-KW"/>
</dbReference>
<feature type="binding site" evidence="9">
    <location>
        <position position="215"/>
    </location>
    <ligand>
        <name>1-deoxy-D-xylulose 5-phosphate</name>
        <dbReference type="ChEBI" id="CHEBI:57792"/>
    </ligand>
</feature>
<feature type="domain" description="1-deoxy-D-xylulose 5-phosphate reductoisomerase C-terminal" evidence="11">
    <location>
        <begin position="144"/>
        <end position="227"/>
    </location>
</feature>
<keyword evidence="5 9" id="KW-0560">Oxidoreductase</keyword>
<dbReference type="EC" id="1.1.1.267" evidence="9"/>
<dbReference type="AlphaFoldDB" id="A0A410P2W1"/>
<keyword evidence="7 9" id="KW-0414">Isoprene biosynthesis</keyword>
<dbReference type="InterPro" id="IPR036291">
    <property type="entry name" value="NAD(P)-bd_dom_sf"/>
</dbReference>
<evidence type="ECO:0000256" key="9">
    <source>
        <dbReference type="HAMAP-Rule" id="MF_00183"/>
    </source>
</evidence>